<keyword evidence="3" id="KW-1185">Reference proteome</keyword>
<reference evidence="2 3" key="1">
    <citation type="submission" date="2018-06" db="EMBL/GenBank/DDBJ databases">
        <title>Genomic Encyclopedia of Type Strains, Phase III (KMG-III): the genomes of soil and plant-associated and newly described type strains.</title>
        <authorList>
            <person name="Whitman W."/>
        </authorList>
    </citation>
    <scope>NUCLEOTIDE SEQUENCE [LARGE SCALE GENOMIC DNA]</scope>
    <source>
        <strain evidence="2 3">CECT 7732</strain>
    </source>
</reference>
<dbReference type="RefSeq" id="WP_113873736.1">
    <property type="nucleotide sequence ID" value="NZ_QNRF01000003.1"/>
</dbReference>
<organism evidence="2 3">
    <name type="scientific">Marinomonas aquiplantarum</name>
    <dbReference type="NCBI Taxonomy" id="491951"/>
    <lineage>
        <taxon>Bacteria</taxon>
        <taxon>Pseudomonadati</taxon>
        <taxon>Pseudomonadota</taxon>
        <taxon>Gammaproteobacteria</taxon>
        <taxon>Oceanospirillales</taxon>
        <taxon>Oceanospirillaceae</taxon>
        <taxon>Marinomonas</taxon>
    </lineage>
</organism>
<evidence type="ECO:0000256" key="1">
    <source>
        <dbReference type="SAM" id="Phobius"/>
    </source>
</evidence>
<evidence type="ECO:0000313" key="3">
    <source>
        <dbReference type="Proteomes" id="UP000252086"/>
    </source>
</evidence>
<protein>
    <recommendedName>
        <fullName evidence="4">NfeD-like C-terminal domain-containing protein</fullName>
    </recommendedName>
</protein>
<dbReference type="Gene3D" id="2.40.50.140">
    <property type="entry name" value="Nucleic acid-binding proteins"/>
    <property type="match status" value="1"/>
</dbReference>
<accession>A0A366D0Y8</accession>
<keyword evidence="1" id="KW-0472">Membrane</keyword>
<sequence>MNFFAENLAQSLLVVGLILLVIEVAVLGFSTFFLFFAGIGAVLTSVLLYVNMIPYTMLSALMSTGILTLIAALVIWRPLKSMQANVSVKKAQGDLVGHQFILKDTVSPTESPTHQYSGVQWHLVSEETIEAGTRVEVIEAQVGIFHIKAMD</sequence>
<dbReference type="PANTHER" id="PTHR33507">
    <property type="entry name" value="INNER MEMBRANE PROTEIN YBBJ"/>
    <property type="match status" value="1"/>
</dbReference>
<dbReference type="InterPro" id="IPR052165">
    <property type="entry name" value="Membrane_assoc_protease"/>
</dbReference>
<feature type="transmembrane region" description="Helical" evidence="1">
    <location>
        <begin position="12"/>
        <end position="43"/>
    </location>
</feature>
<dbReference type="EMBL" id="QNRF01000003">
    <property type="protein sequence ID" value="RBO83732.1"/>
    <property type="molecule type" value="Genomic_DNA"/>
</dbReference>
<dbReference type="AlphaFoldDB" id="A0A366D0Y8"/>
<comment type="caution">
    <text evidence="2">The sequence shown here is derived from an EMBL/GenBank/DDBJ whole genome shotgun (WGS) entry which is preliminary data.</text>
</comment>
<keyword evidence="1" id="KW-1133">Transmembrane helix</keyword>
<dbReference type="InterPro" id="IPR012340">
    <property type="entry name" value="NA-bd_OB-fold"/>
</dbReference>
<evidence type="ECO:0000313" key="2">
    <source>
        <dbReference type="EMBL" id="RBO83732.1"/>
    </source>
</evidence>
<gene>
    <name evidence="2" type="ORF">DFP76_1034</name>
</gene>
<proteinExistence type="predicted"/>
<dbReference type="OrthoDB" id="7863671at2"/>
<feature type="transmembrane region" description="Helical" evidence="1">
    <location>
        <begin position="55"/>
        <end position="76"/>
    </location>
</feature>
<evidence type="ECO:0008006" key="4">
    <source>
        <dbReference type="Google" id="ProtNLM"/>
    </source>
</evidence>
<dbReference type="GO" id="GO:0005886">
    <property type="term" value="C:plasma membrane"/>
    <property type="evidence" value="ECO:0007669"/>
    <property type="project" value="TreeGrafter"/>
</dbReference>
<name>A0A366D0Y8_9GAMM</name>
<keyword evidence="1" id="KW-0812">Transmembrane</keyword>
<dbReference type="PANTHER" id="PTHR33507:SF3">
    <property type="entry name" value="INNER MEMBRANE PROTEIN YBBJ"/>
    <property type="match status" value="1"/>
</dbReference>
<dbReference type="Proteomes" id="UP000252086">
    <property type="component" value="Unassembled WGS sequence"/>
</dbReference>